<organism evidence="13 14">
    <name type="scientific">Tectimicrobiota bacterium</name>
    <dbReference type="NCBI Taxonomy" id="2528274"/>
    <lineage>
        <taxon>Bacteria</taxon>
        <taxon>Pseudomonadati</taxon>
        <taxon>Nitrospinota/Tectimicrobiota group</taxon>
        <taxon>Candidatus Tectimicrobiota</taxon>
    </lineage>
</organism>
<proteinExistence type="inferred from homology"/>
<evidence type="ECO:0000256" key="3">
    <source>
        <dbReference type="ARBA" id="ARBA00011049"/>
    </source>
</evidence>
<keyword evidence="13" id="KW-0282">Flagellum</keyword>
<evidence type="ECO:0000256" key="8">
    <source>
        <dbReference type="ARBA" id="ARBA00023136"/>
    </source>
</evidence>
<dbReference type="AlphaFoldDB" id="A0A932FZM9"/>
<dbReference type="GO" id="GO:0005886">
    <property type="term" value="C:plasma membrane"/>
    <property type="evidence" value="ECO:0007669"/>
    <property type="project" value="UniProtKB-SubCell"/>
</dbReference>
<sequence>MAQVLSQEEVDALLQTISEGKVEAKPRWMEVPSGINRYDFARQHQQIFRGQMPTLRSIYSRFANLSRTSLGSILGRKVDMILSAIQIENFGEFLSHLPRPTSFQIFQVEALRCVSLIVLEGPLAYALFESFLGGGRSSSTLKIESRDFSAIEQRLISKVTLEIIMPDMEKAWQPVLPIRSTHLRAESNPQFVDVVSTSSLMATATFECKSDQPMGLLHFGLPYSNLEAMKDKLQHGLEKAFMEEEDAKFINELTDGIREVSSLVVAELGRTEINTSDLLNLKLGDIITLDKDLRQEVVVRIEGIPKFKGRLGVSQGNLAVQITNRLLRGGKRKDG</sequence>
<dbReference type="Pfam" id="PF01052">
    <property type="entry name" value="FliMN_C"/>
    <property type="match status" value="1"/>
</dbReference>
<dbReference type="Gene3D" id="2.30.330.10">
    <property type="entry name" value="SpoA-like"/>
    <property type="match status" value="1"/>
</dbReference>
<accession>A0A932FZM9</accession>
<dbReference type="Pfam" id="PF02154">
    <property type="entry name" value="FliM"/>
    <property type="match status" value="1"/>
</dbReference>
<evidence type="ECO:0000313" key="13">
    <source>
        <dbReference type="EMBL" id="MBI2877664.1"/>
    </source>
</evidence>
<keyword evidence="5" id="KW-1003">Cell membrane</keyword>
<reference evidence="13" key="1">
    <citation type="submission" date="2020-07" db="EMBL/GenBank/DDBJ databases">
        <title>Huge and variable diversity of episymbiotic CPR bacteria and DPANN archaea in groundwater ecosystems.</title>
        <authorList>
            <person name="He C.Y."/>
            <person name="Keren R."/>
            <person name="Whittaker M."/>
            <person name="Farag I.F."/>
            <person name="Doudna J."/>
            <person name="Cate J.H.D."/>
            <person name="Banfield J.F."/>
        </authorList>
    </citation>
    <scope>NUCLEOTIDE SEQUENCE</scope>
    <source>
        <strain evidence="13">NC_groundwater_672_Ag_B-0.1um_62_36</strain>
    </source>
</reference>
<gene>
    <name evidence="13" type="primary">fliM</name>
    <name evidence="13" type="ORF">HYY20_12360</name>
</gene>
<dbReference type="GO" id="GO:0050918">
    <property type="term" value="P:positive chemotaxis"/>
    <property type="evidence" value="ECO:0007669"/>
    <property type="project" value="TreeGrafter"/>
</dbReference>
<dbReference type="InterPro" id="IPR001689">
    <property type="entry name" value="Flag_FliM"/>
</dbReference>
<comment type="subcellular location">
    <subcellularLocation>
        <location evidence="1">Bacterial flagellum basal body</location>
    </subcellularLocation>
    <subcellularLocation>
        <location evidence="2">Cell membrane</location>
        <topology evidence="2">Peripheral membrane protein</topology>
    </subcellularLocation>
</comment>
<feature type="domain" description="Flagellar motor switch protein FliN-like C-terminal" evidence="12">
    <location>
        <begin position="259"/>
        <end position="325"/>
    </location>
</feature>
<dbReference type="GO" id="GO:0003774">
    <property type="term" value="F:cytoskeletal motor activity"/>
    <property type="evidence" value="ECO:0007669"/>
    <property type="project" value="InterPro"/>
</dbReference>
<evidence type="ECO:0000259" key="12">
    <source>
        <dbReference type="Pfam" id="PF01052"/>
    </source>
</evidence>
<dbReference type="GO" id="GO:0071978">
    <property type="term" value="P:bacterial-type flagellum-dependent swarming motility"/>
    <property type="evidence" value="ECO:0007669"/>
    <property type="project" value="TreeGrafter"/>
</dbReference>
<dbReference type="Proteomes" id="UP000769766">
    <property type="component" value="Unassembled WGS sequence"/>
</dbReference>
<keyword evidence="13" id="KW-0966">Cell projection</keyword>
<evidence type="ECO:0000256" key="5">
    <source>
        <dbReference type="ARBA" id="ARBA00022475"/>
    </source>
</evidence>
<dbReference type="EMBL" id="JACPRF010000378">
    <property type="protein sequence ID" value="MBI2877664.1"/>
    <property type="molecule type" value="Genomic_DNA"/>
</dbReference>
<evidence type="ECO:0000256" key="11">
    <source>
        <dbReference type="NCBIfam" id="TIGR01397"/>
    </source>
</evidence>
<name>A0A932FZM9_UNCTE</name>
<keyword evidence="6" id="KW-0145">Chemotaxis</keyword>
<comment type="caution">
    <text evidence="13">The sequence shown here is derived from an EMBL/GenBank/DDBJ whole genome shotgun (WGS) entry which is preliminary data.</text>
</comment>
<dbReference type="InterPro" id="IPR036429">
    <property type="entry name" value="SpoA-like_sf"/>
</dbReference>
<protein>
    <recommendedName>
        <fullName evidence="4 11">Flagellar motor switch protein FliM</fullName>
    </recommendedName>
</protein>
<keyword evidence="9" id="KW-0975">Bacterial flagellum</keyword>
<evidence type="ECO:0000256" key="2">
    <source>
        <dbReference type="ARBA" id="ARBA00004202"/>
    </source>
</evidence>
<evidence type="ECO:0000256" key="1">
    <source>
        <dbReference type="ARBA" id="ARBA00004117"/>
    </source>
</evidence>
<dbReference type="InterPro" id="IPR028976">
    <property type="entry name" value="CheC-like_sf"/>
</dbReference>
<evidence type="ECO:0000256" key="6">
    <source>
        <dbReference type="ARBA" id="ARBA00022500"/>
    </source>
</evidence>
<evidence type="ECO:0000256" key="4">
    <source>
        <dbReference type="ARBA" id="ARBA00021898"/>
    </source>
</evidence>
<dbReference type="PANTHER" id="PTHR30034:SF6">
    <property type="entry name" value="YOP PROTEINS TRANSLOCATION PROTEIN Q"/>
    <property type="match status" value="1"/>
</dbReference>
<dbReference type="PANTHER" id="PTHR30034">
    <property type="entry name" value="FLAGELLAR MOTOR SWITCH PROTEIN FLIM"/>
    <property type="match status" value="1"/>
</dbReference>
<keyword evidence="13" id="KW-0969">Cilium</keyword>
<keyword evidence="8" id="KW-0472">Membrane</keyword>
<dbReference type="NCBIfam" id="TIGR01397">
    <property type="entry name" value="fliM_switch"/>
    <property type="match status" value="1"/>
</dbReference>
<comment type="function">
    <text evidence="10">FliM is one of three proteins (FliG, FliN, FliM) that forms the rotor-mounted switch complex (C ring), located at the base of the basal body. This complex interacts with the CheY and CheZ chemotaxis proteins, in addition to contacting components of the motor that determine the direction of flagellar rotation.</text>
</comment>
<evidence type="ECO:0000256" key="10">
    <source>
        <dbReference type="ARBA" id="ARBA00025044"/>
    </source>
</evidence>
<dbReference type="GO" id="GO:0009425">
    <property type="term" value="C:bacterial-type flagellum basal body"/>
    <property type="evidence" value="ECO:0007669"/>
    <property type="project" value="UniProtKB-SubCell"/>
</dbReference>
<evidence type="ECO:0000256" key="9">
    <source>
        <dbReference type="ARBA" id="ARBA00023143"/>
    </source>
</evidence>
<dbReference type="PIRSF" id="PIRSF002888">
    <property type="entry name" value="FliM"/>
    <property type="match status" value="1"/>
</dbReference>
<dbReference type="InterPro" id="IPR001543">
    <property type="entry name" value="FliN-like_C"/>
</dbReference>
<keyword evidence="7" id="KW-0283">Flagellar rotation</keyword>
<evidence type="ECO:0000313" key="14">
    <source>
        <dbReference type="Proteomes" id="UP000769766"/>
    </source>
</evidence>
<dbReference type="SUPFAM" id="SSF101801">
    <property type="entry name" value="Surface presentation of antigens (SPOA)"/>
    <property type="match status" value="1"/>
</dbReference>
<evidence type="ECO:0000256" key="7">
    <source>
        <dbReference type="ARBA" id="ARBA00022779"/>
    </source>
</evidence>
<dbReference type="Gene3D" id="3.40.1550.10">
    <property type="entry name" value="CheC-like"/>
    <property type="match status" value="1"/>
</dbReference>
<comment type="similarity">
    <text evidence="3">Belongs to the FliM family.</text>
</comment>
<dbReference type="PRINTS" id="PR00955">
    <property type="entry name" value="FLGMOTORFLIM"/>
</dbReference>
<dbReference type="CDD" id="cd17908">
    <property type="entry name" value="FliM"/>
    <property type="match status" value="1"/>
</dbReference>
<dbReference type="SUPFAM" id="SSF103039">
    <property type="entry name" value="CheC-like"/>
    <property type="match status" value="1"/>
</dbReference>